<keyword evidence="3" id="KW-1185">Reference proteome</keyword>
<proteinExistence type="predicted"/>
<dbReference type="RefSeq" id="WP_142120953.1">
    <property type="nucleotide sequence ID" value="NZ_BAAASV010000002.1"/>
</dbReference>
<dbReference type="OrthoDB" id="9871218at2"/>
<organism evidence="2 3">
    <name type="scientific">Rarobacter faecitabidus</name>
    <dbReference type="NCBI Taxonomy" id="13243"/>
    <lineage>
        <taxon>Bacteria</taxon>
        <taxon>Bacillati</taxon>
        <taxon>Actinomycetota</taxon>
        <taxon>Actinomycetes</taxon>
        <taxon>Micrococcales</taxon>
        <taxon>Rarobacteraceae</taxon>
        <taxon>Rarobacter</taxon>
    </lineage>
</organism>
<evidence type="ECO:0000256" key="1">
    <source>
        <dbReference type="SAM" id="Phobius"/>
    </source>
</evidence>
<evidence type="ECO:0000313" key="3">
    <source>
        <dbReference type="Proteomes" id="UP000315389"/>
    </source>
</evidence>
<keyword evidence="1" id="KW-0472">Membrane</keyword>
<accession>A0A542ZNU9</accession>
<keyword evidence="1" id="KW-1133">Transmembrane helix</keyword>
<comment type="caution">
    <text evidence="2">The sequence shown here is derived from an EMBL/GenBank/DDBJ whole genome shotgun (WGS) entry which is preliminary data.</text>
</comment>
<reference evidence="2 3" key="1">
    <citation type="submission" date="2019-06" db="EMBL/GenBank/DDBJ databases">
        <title>Sequencing the genomes of 1000 actinobacteria strains.</title>
        <authorList>
            <person name="Klenk H.-P."/>
        </authorList>
    </citation>
    <scope>NUCLEOTIDE SEQUENCE [LARGE SCALE GENOMIC DNA]</scope>
    <source>
        <strain evidence="2 3">DSM 4813</strain>
    </source>
</reference>
<dbReference type="Proteomes" id="UP000315389">
    <property type="component" value="Unassembled WGS sequence"/>
</dbReference>
<gene>
    <name evidence="2" type="ORF">FB461_1661</name>
</gene>
<keyword evidence="1" id="KW-0812">Transmembrane</keyword>
<feature type="transmembrane region" description="Helical" evidence="1">
    <location>
        <begin position="58"/>
        <end position="75"/>
    </location>
</feature>
<evidence type="ECO:0000313" key="2">
    <source>
        <dbReference type="EMBL" id="TQL62028.1"/>
    </source>
</evidence>
<protein>
    <submittedName>
        <fullName evidence="2">Uncharacterized protein</fullName>
    </submittedName>
</protein>
<sequence>MSEIDPKRPNWFVRKHRDLGWFGWFAYALFCIAAVGLLVWIVVYAMEGGLKTAITQTLPFWLAGIGGPAALVAIYETSKRTTQVERSVGDIAAVKDGEGQRSGAQVAWKVEEVSRSKRRIVNVGSATASDVHVDDVTNPEGRSGFFLLDDSLPHDVPVHDGIEASMDRSLADPYLSRVRVQWTEEGEPYEATYSVS</sequence>
<dbReference type="EMBL" id="VFOS01000002">
    <property type="protein sequence ID" value="TQL62028.1"/>
    <property type="molecule type" value="Genomic_DNA"/>
</dbReference>
<dbReference type="AlphaFoldDB" id="A0A542ZNU9"/>
<name>A0A542ZNU9_RARFA</name>
<feature type="transmembrane region" description="Helical" evidence="1">
    <location>
        <begin position="21"/>
        <end position="46"/>
    </location>
</feature>